<evidence type="ECO:0000256" key="2">
    <source>
        <dbReference type="ARBA" id="ARBA00023125"/>
    </source>
</evidence>
<evidence type="ECO:0000313" key="4">
    <source>
        <dbReference type="Proteomes" id="UP000183287"/>
    </source>
</evidence>
<dbReference type="AlphaFoldDB" id="A0A1I4LT43"/>
<proteinExistence type="predicted"/>
<dbReference type="OrthoDB" id="8550068at2"/>
<keyword evidence="4" id="KW-1185">Reference proteome</keyword>
<dbReference type="CDD" id="cd16961">
    <property type="entry name" value="RMtype1_S_TRD-CR_like"/>
    <property type="match status" value="1"/>
</dbReference>
<dbReference type="GO" id="GO:0009307">
    <property type="term" value="P:DNA restriction-modification system"/>
    <property type="evidence" value="ECO:0007669"/>
    <property type="project" value="UniProtKB-KW"/>
</dbReference>
<reference evidence="4" key="1">
    <citation type="submission" date="2016-10" db="EMBL/GenBank/DDBJ databases">
        <authorList>
            <person name="Varghese N."/>
            <person name="Submissions S."/>
        </authorList>
    </citation>
    <scope>NUCLEOTIDE SEQUENCE [LARGE SCALE GENOMIC DNA]</scope>
    <source>
        <strain evidence="4">Nm44</strain>
    </source>
</reference>
<dbReference type="SUPFAM" id="SSF116734">
    <property type="entry name" value="DNA methylase specificity domain"/>
    <property type="match status" value="2"/>
</dbReference>
<dbReference type="PANTHER" id="PTHR30408">
    <property type="entry name" value="TYPE-1 RESTRICTION ENZYME ECOKI SPECIFICITY PROTEIN"/>
    <property type="match status" value="1"/>
</dbReference>
<protein>
    <submittedName>
        <fullName evidence="3">Type I restriction enzyme, S subunit</fullName>
    </submittedName>
</protein>
<keyword evidence="2" id="KW-0238">DNA-binding</keyword>
<keyword evidence="1" id="KW-0680">Restriction system</keyword>
<name>A0A1I4LT43_9PROT</name>
<dbReference type="GO" id="GO:0003677">
    <property type="term" value="F:DNA binding"/>
    <property type="evidence" value="ECO:0007669"/>
    <property type="project" value="UniProtKB-KW"/>
</dbReference>
<evidence type="ECO:0000256" key="1">
    <source>
        <dbReference type="ARBA" id="ARBA00022747"/>
    </source>
</evidence>
<dbReference type="RefSeq" id="WP_074904143.1">
    <property type="nucleotide sequence ID" value="NZ_FOUB01000007.1"/>
</dbReference>
<organism evidence="3 4">
    <name type="scientific">Nitrosomonas communis</name>
    <dbReference type="NCBI Taxonomy" id="44574"/>
    <lineage>
        <taxon>Bacteria</taxon>
        <taxon>Pseudomonadati</taxon>
        <taxon>Pseudomonadota</taxon>
        <taxon>Betaproteobacteria</taxon>
        <taxon>Nitrosomonadales</taxon>
        <taxon>Nitrosomonadaceae</taxon>
        <taxon>Nitrosomonas</taxon>
    </lineage>
</organism>
<dbReference type="Gene3D" id="3.90.220.20">
    <property type="entry name" value="DNA methylase specificity domains"/>
    <property type="match status" value="2"/>
</dbReference>
<dbReference type="InterPro" id="IPR044946">
    <property type="entry name" value="Restrct_endonuc_typeI_TRD_sf"/>
</dbReference>
<dbReference type="EMBL" id="FOUB01000007">
    <property type="protein sequence ID" value="SFL94016.1"/>
    <property type="molecule type" value="Genomic_DNA"/>
</dbReference>
<accession>A0A1I4LT43</accession>
<dbReference type="PANTHER" id="PTHR30408:SF12">
    <property type="entry name" value="TYPE I RESTRICTION ENZYME MJAVIII SPECIFICITY SUBUNIT"/>
    <property type="match status" value="1"/>
</dbReference>
<evidence type="ECO:0000313" key="3">
    <source>
        <dbReference type="EMBL" id="SFL94016.1"/>
    </source>
</evidence>
<gene>
    <name evidence="3" type="ORF">SAMN05421863_100776</name>
</gene>
<dbReference type="Proteomes" id="UP000183287">
    <property type="component" value="Unassembled WGS sequence"/>
</dbReference>
<dbReference type="InterPro" id="IPR052021">
    <property type="entry name" value="Type-I_RS_S_subunit"/>
</dbReference>
<sequence length="505" mass="55452">MYTVRIHSQLEDRLDAEFYNPEALKTVQKIDGLGKTKRLGQLIADGYRVVYHGTDSINGIAEEKLLPFLSPTQIDDQGSIDFSSVDKLPLYYKDDYPKGLAVAGELLIEVKGNVSKVGVVPEIFPKYLMVSGSLYKASFNADTNSRYVLAFLRSKHGQVLKNRLTSNTIINYIAKDALYSIPLFVANSDVQKFIGDKVRQAERLRAWGKVRGAEVESLASNEAMKSACATTEKLHNRPQLDDLSHRLDPKYYGNRAVAVFRQAKALGKPLSSLVKGIANGIEERVFFNTGRNYITVTEVSSGRMDMSSAPKISHTTEVPDKAIIHERCALVVRTGSIGTAIKVDERDRGAVISSHLIRLEFPDEADAAAVAAYLCSTAGKVLQHKISYGAVQPQIGQDELLALPIPQFVLDAKEQILALVTEQESAIRASKSLTTTAKYLVEALIEGLITEAELIAAEQALQASNDQLDRRILNRLKTDGIDGQGAALFGDLDELYHLLTQAEGD</sequence>